<evidence type="ECO:0000313" key="3">
    <source>
        <dbReference type="Proteomes" id="UP000287823"/>
    </source>
</evidence>
<organism evidence="2 3">
    <name type="scientific">Aliidiomarina soli</name>
    <dbReference type="NCBI Taxonomy" id="1928574"/>
    <lineage>
        <taxon>Bacteria</taxon>
        <taxon>Pseudomonadati</taxon>
        <taxon>Pseudomonadota</taxon>
        <taxon>Gammaproteobacteria</taxon>
        <taxon>Alteromonadales</taxon>
        <taxon>Idiomarinaceae</taxon>
        <taxon>Aliidiomarina</taxon>
    </lineage>
</organism>
<dbReference type="AlphaFoldDB" id="A0A432WIT0"/>
<dbReference type="Proteomes" id="UP000287823">
    <property type="component" value="Unassembled WGS sequence"/>
</dbReference>
<dbReference type="InterPro" id="IPR010835">
    <property type="entry name" value="DUF1439"/>
</dbReference>
<protein>
    <recommendedName>
        <fullName evidence="4">DUF1439 domain-containing protein</fullName>
    </recommendedName>
</protein>
<gene>
    <name evidence="2" type="ORF">CWE14_04105</name>
</gene>
<dbReference type="EMBL" id="PIPO01000002">
    <property type="protein sequence ID" value="RUO33655.1"/>
    <property type="molecule type" value="Genomic_DNA"/>
</dbReference>
<dbReference type="PROSITE" id="PS51257">
    <property type="entry name" value="PROKAR_LIPOPROTEIN"/>
    <property type="match status" value="1"/>
</dbReference>
<feature type="chain" id="PRO_5019097355" description="DUF1439 domain-containing protein" evidence="1">
    <location>
        <begin position="19"/>
        <end position="193"/>
    </location>
</feature>
<reference evidence="2 3" key="1">
    <citation type="journal article" date="2011" name="Front. Microbiol.">
        <title>Genomic signatures of strain selection and enhancement in Bacillus atrophaeus var. globigii, a historical biowarfare simulant.</title>
        <authorList>
            <person name="Gibbons H.S."/>
            <person name="Broomall S.M."/>
            <person name="McNew L.A."/>
            <person name="Daligault H."/>
            <person name="Chapman C."/>
            <person name="Bruce D."/>
            <person name="Karavis M."/>
            <person name="Krepps M."/>
            <person name="McGregor P.A."/>
            <person name="Hong C."/>
            <person name="Park K.H."/>
            <person name="Akmal A."/>
            <person name="Feldman A."/>
            <person name="Lin J.S."/>
            <person name="Chang W.E."/>
            <person name="Higgs B.W."/>
            <person name="Demirev P."/>
            <person name="Lindquist J."/>
            <person name="Liem A."/>
            <person name="Fochler E."/>
            <person name="Read T.D."/>
            <person name="Tapia R."/>
            <person name="Johnson S."/>
            <person name="Bishop-Lilly K.A."/>
            <person name="Detter C."/>
            <person name="Han C."/>
            <person name="Sozhamannan S."/>
            <person name="Rosenzweig C.N."/>
            <person name="Skowronski E.W."/>
        </authorList>
    </citation>
    <scope>NUCLEOTIDE SEQUENCE [LARGE SCALE GENOMIC DNA]</scope>
    <source>
        <strain evidence="2 3">Y4G10-17</strain>
    </source>
</reference>
<keyword evidence="1" id="KW-0732">Signal</keyword>
<accession>A0A432WIT0</accession>
<dbReference type="Pfam" id="PF07273">
    <property type="entry name" value="DUF1439"/>
    <property type="match status" value="1"/>
</dbReference>
<feature type="signal peptide" evidence="1">
    <location>
        <begin position="1"/>
        <end position="18"/>
    </location>
</feature>
<dbReference type="Gene3D" id="3.15.10.40">
    <property type="entry name" value="Uncharacterised protein PF07273, DUF1439"/>
    <property type="match status" value="1"/>
</dbReference>
<evidence type="ECO:0000256" key="1">
    <source>
        <dbReference type="SAM" id="SignalP"/>
    </source>
</evidence>
<proteinExistence type="predicted"/>
<name>A0A432WIT0_9GAMM</name>
<comment type="caution">
    <text evidence="2">The sequence shown here is derived from an EMBL/GenBank/DDBJ whole genome shotgun (WGS) entry which is preliminary data.</text>
</comment>
<evidence type="ECO:0000313" key="2">
    <source>
        <dbReference type="EMBL" id="RUO33655.1"/>
    </source>
</evidence>
<evidence type="ECO:0008006" key="4">
    <source>
        <dbReference type="Google" id="ProtNLM"/>
    </source>
</evidence>
<sequence>MIKLITVVVAGCLMTACAQMGQLINYTISEDELEQLALNELQSTRYQVDFAGLSAALNVDALELDIGQDGDGKVRVRTQSTLNATVFGQQYPVAVDLSMAGAPSYSAEHHAIFIRDLVLEDSSVETGLGSLRLNGLHTEIYRLLHDYLDEHPVYRFDQDDSRYQLLQRLGMDLVVEPGQLRIKSAGREQAQSD</sequence>
<keyword evidence="3" id="KW-1185">Reference proteome</keyword>